<comment type="function">
    <text evidence="2">NDH-1 shuttles electrons from NADH, via FMN and iron-sulfur (Fe-S) centers, to quinones in the respiratory chain. Couples the redox reaction to proton translocation (for every two electrons transferred, four hydrogen ions are translocated across the cytoplasmic membrane), and thus conserves the redox energy in a proton gradient.</text>
</comment>
<name>A0A316DEU7_9BACL</name>
<keyword evidence="2" id="KW-0812">Transmembrane</keyword>
<dbReference type="OrthoDB" id="9814997at2"/>
<dbReference type="AlphaFoldDB" id="A0A316DEU7"/>
<keyword evidence="2" id="KW-1133">Transmembrane helix</keyword>
<dbReference type="RefSeq" id="WP_109685195.1">
    <property type="nucleotide sequence ID" value="NZ_QGGL01000001.1"/>
</dbReference>
<accession>A0A316DEU7</accession>
<evidence type="ECO:0000256" key="2">
    <source>
        <dbReference type="RuleBase" id="RU004429"/>
    </source>
</evidence>
<organism evidence="3 4">
    <name type="scientific">Tumebacillus permanentifrigoris</name>
    <dbReference type="NCBI Taxonomy" id="378543"/>
    <lineage>
        <taxon>Bacteria</taxon>
        <taxon>Bacillati</taxon>
        <taxon>Bacillota</taxon>
        <taxon>Bacilli</taxon>
        <taxon>Bacillales</taxon>
        <taxon>Alicyclobacillaceae</taxon>
        <taxon>Tumebacillus</taxon>
    </lineage>
</organism>
<comment type="catalytic activity">
    <reaction evidence="2">
        <text>a quinone + NADH + 5 H(+)(in) = a quinol + NAD(+) + 4 H(+)(out)</text>
        <dbReference type="Rhea" id="RHEA:57888"/>
        <dbReference type="ChEBI" id="CHEBI:15378"/>
        <dbReference type="ChEBI" id="CHEBI:24646"/>
        <dbReference type="ChEBI" id="CHEBI:57540"/>
        <dbReference type="ChEBI" id="CHEBI:57945"/>
        <dbReference type="ChEBI" id="CHEBI:132124"/>
    </reaction>
</comment>
<protein>
    <recommendedName>
        <fullName evidence="2">NADH-quinone oxidoreductase subunit J</fullName>
        <ecNumber evidence="2">7.1.1.-</ecNumber>
    </recommendedName>
</protein>
<evidence type="ECO:0000313" key="3">
    <source>
        <dbReference type="EMBL" id="PWK16256.1"/>
    </source>
</evidence>
<sequence length="177" mass="19128">MFSGLAITGQTVAFFVIALFVIACGVMLLSMKKVIYMALSIGGVFIGCAAVYLMLEAEFLAFIQVLLYAGAITIMMLFAIMLTKHDEIEKPEPITAHPVWAAIGAAGFGLVILWVVKFSGIKWPQATPDSPFQGQDNVKLIGEALFNQYVIPFELVSVVLIVALVGAITLANKEEKN</sequence>
<keyword evidence="2" id="KW-0472">Membrane</keyword>
<evidence type="ECO:0000313" key="4">
    <source>
        <dbReference type="Proteomes" id="UP000245634"/>
    </source>
</evidence>
<comment type="caution">
    <text evidence="3">The sequence shown here is derived from an EMBL/GenBank/DDBJ whole genome shotgun (WGS) entry which is preliminary data.</text>
</comment>
<dbReference type="Gene3D" id="1.20.120.1200">
    <property type="entry name" value="NADH-ubiquinone/plastoquinone oxidoreductase chain 6, subunit NuoJ"/>
    <property type="match status" value="1"/>
</dbReference>
<keyword evidence="2" id="KW-0874">Quinone</keyword>
<feature type="transmembrane region" description="Helical" evidence="2">
    <location>
        <begin position="61"/>
        <end position="82"/>
    </location>
</feature>
<evidence type="ECO:0000256" key="1">
    <source>
        <dbReference type="ARBA" id="ARBA00005698"/>
    </source>
</evidence>
<feature type="transmembrane region" description="Helical" evidence="2">
    <location>
        <begin position="36"/>
        <end position="55"/>
    </location>
</feature>
<dbReference type="InterPro" id="IPR042106">
    <property type="entry name" value="Nuo/plastoQ_OxRdtase_6_NuoJ"/>
</dbReference>
<dbReference type="InterPro" id="IPR001457">
    <property type="entry name" value="NADH_UbQ/plastoQ_OxRdtase_su6"/>
</dbReference>
<comment type="subcellular location">
    <subcellularLocation>
        <location evidence="2">Cell membrane</location>
        <topology evidence="2">Multi-pass membrane protein</topology>
    </subcellularLocation>
</comment>
<dbReference type="NCBIfam" id="NF005168">
    <property type="entry name" value="PRK06638.2-3"/>
    <property type="match status" value="1"/>
</dbReference>
<dbReference type="PANTHER" id="PTHR33269">
    <property type="entry name" value="NADH-UBIQUINONE OXIDOREDUCTASE CHAIN 6"/>
    <property type="match status" value="1"/>
</dbReference>
<dbReference type="GO" id="GO:0048038">
    <property type="term" value="F:quinone binding"/>
    <property type="evidence" value="ECO:0007669"/>
    <property type="project" value="UniProtKB-UniRule"/>
</dbReference>
<feature type="transmembrane region" description="Helical" evidence="2">
    <location>
        <begin position="12"/>
        <end position="29"/>
    </location>
</feature>
<keyword evidence="2" id="KW-0520">NAD</keyword>
<feature type="transmembrane region" description="Helical" evidence="2">
    <location>
        <begin position="94"/>
        <end position="116"/>
    </location>
</feature>
<reference evidence="3 4" key="1">
    <citation type="submission" date="2018-05" db="EMBL/GenBank/DDBJ databases">
        <title>Genomic Encyclopedia of Type Strains, Phase IV (KMG-IV): sequencing the most valuable type-strain genomes for metagenomic binning, comparative biology and taxonomic classification.</title>
        <authorList>
            <person name="Goeker M."/>
        </authorList>
    </citation>
    <scope>NUCLEOTIDE SEQUENCE [LARGE SCALE GENOMIC DNA]</scope>
    <source>
        <strain evidence="3 4">DSM 18773</strain>
    </source>
</reference>
<dbReference type="GO" id="GO:0005886">
    <property type="term" value="C:plasma membrane"/>
    <property type="evidence" value="ECO:0007669"/>
    <property type="project" value="UniProtKB-SubCell"/>
</dbReference>
<dbReference type="EC" id="7.1.1.-" evidence="2"/>
<proteinExistence type="inferred from homology"/>
<dbReference type="GO" id="GO:0008137">
    <property type="term" value="F:NADH dehydrogenase (ubiquinone) activity"/>
    <property type="evidence" value="ECO:0007669"/>
    <property type="project" value="UniProtKB-UniRule"/>
</dbReference>
<comment type="similarity">
    <text evidence="1 2">Belongs to the complex I subunit 6 family.</text>
</comment>
<keyword evidence="2" id="KW-1003">Cell membrane</keyword>
<dbReference type="Proteomes" id="UP000245634">
    <property type="component" value="Unassembled WGS sequence"/>
</dbReference>
<feature type="transmembrane region" description="Helical" evidence="2">
    <location>
        <begin position="149"/>
        <end position="171"/>
    </location>
</feature>
<gene>
    <name evidence="3" type="ORF">C7459_101119</name>
</gene>
<keyword evidence="4" id="KW-1185">Reference proteome</keyword>
<dbReference type="Pfam" id="PF00499">
    <property type="entry name" value="Oxidored_q3"/>
    <property type="match status" value="1"/>
</dbReference>
<dbReference type="EMBL" id="QGGL01000001">
    <property type="protein sequence ID" value="PWK16256.1"/>
    <property type="molecule type" value="Genomic_DNA"/>
</dbReference>
<dbReference type="PANTHER" id="PTHR33269:SF17">
    <property type="entry name" value="NADH-UBIQUINONE OXIDOREDUCTASE CHAIN 6"/>
    <property type="match status" value="1"/>
</dbReference>